<evidence type="ECO:0000259" key="2">
    <source>
        <dbReference type="Pfam" id="PF13439"/>
    </source>
</evidence>
<evidence type="ECO:0000259" key="1">
    <source>
        <dbReference type="Pfam" id="PF00534"/>
    </source>
</evidence>
<dbReference type="Pfam" id="PF13439">
    <property type="entry name" value="Glyco_transf_4"/>
    <property type="match status" value="1"/>
</dbReference>
<dbReference type="InterPro" id="IPR001296">
    <property type="entry name" value="Glyco_trans_1"/>
</dbReference>
<reference evidence="3 4" key="1">
    <citation type="submission" date="2018-05" db="EMBL/GenBank/DDBJ databases">
        <title>Genomic Encyclopedia of Type Strains, Phase IV (KMG-IV): sequencing the most valuable type-strain genomes for metagenomic binning, comparative biology and taxonomic classification.</title>
        <authorList>
            <person name="Goeker M."/>
        </authorList>
    </citation>
    <scope>NUCLEOTIDE SEQUENCE [LARGE SCALE GENOMIC DNA]</scope>
    <source>
        <strain evidence="3 4">DSM 25350</strain>
    </source>
</reference>
<dbReference type="OrthoDB" id="9787293at2"/>
<proteinExistence type="predicted"/>
<feature type="domain" description="Glycosyl transferase family 1" evidence="1">
    <location>
        <begin position="218"/>
        <end position="379"/>
    </location>
</feature>
<dbReference type="RefSeq" id="WP_109763541.1">
    <property type="nucleotide sequence ID" value="NZ_QGGU01000006.1"/>
</dbReference>
<dbReference type="PANTHER" id="PTHR45947">
    <property type="entry name" value="SULFOQUINOVOSYL TRANSFERASE SQD2"/>
    <property type="match status" value="1"/>
</dbReference>
<organism evidence="3 4">
    <name type="scientific">Pleionea mediterranea</name>
    <dbReference type="NCBI Taxonomy" id="523701"/>
    <lineage>
        <taxon>Bacteria</taxon>
        <taxon>Pseudomonadati</taxon>
        <taxon>Pseudomonadota</taxon>
        <taxon>Gammaproteobacteria</taxon>
        <taxon>Oceanospirillales</taxon>
        <taxon>Pleioneaceae</taxon>
        <taxon>Pleionea</taxon>
    </lineage>
</organism>
<dbReference type="InterPro" id="IPR028098">
    <property type="entry name" value="Glyco_trans_4-like_N"/>
</dbReference>
<protein>
    <submittedName>
        <fullName evidence="3">Glycosyltransferase involved in cell wall biosynthesis</fullName>
    </submittedName>
</protein>
<gene>
    <name evidence="3" type="ORF">C8D97_106173</name>
</gene>
<name>A0A316FRT3_9GAMM</name>
<accession>A0A316FRT3</accession>
<keyword evidence="3" id="KW-0808">Transferase</keyword>
<feature type="domain" description="Glycosyltransferase subfamily 4-like N-terminal" evidence="2">
    <location>
        <begin position="19"/>
        <end position="204"/>
    </location>
</feature>
<dbReference type="Gene3D" id="3.40.50.2000">
    <property type="entry name" value="Glycogen Phosphorylase B"/>
    <property type="match status" value="2"/>
</dbReference>
<sequence length="408" mass="45770">MHILFLTDNFPPEGNAPATRTYEHAREWVKNGHKVTIITGVPNFPEGKVFEGYQNEWYQKENIDGIEVRRVKTYITANEGFVKRTLDFLSFMVTSFFAGLFVKKPDVIVGTSPQFFTACSAWALSAIRRKPFVFELRDIWPASITAVGAMDKTIVIRLLEKLEMFLYRRATRIISVTHSFKDELVRRGIDISKIDVVLNGVDLSLYSPVSAKDAELSREFNLENKFVVGYVGTHGLAHALDKVLDAAESLMEHSEIHFIFAGGGAAKESLDNEIKVRGLTNVVSIPRQSKHMMPRLWSLCDISLISLKDTPLFKTVIPSKIFESMGMGIPIIITAPVGEATEIIERAGAGVIVRPETPEELTNVVFDLYENKQTLRSYSIASAKASQEFSREYSAVKMEGVLNKLIKE</sequence>
<dbReference type="AlphaFoldDB" id="A0A316FRT3"/>
<dbReference type="PANTHER" id="PTHR45947:SF3">
    <property type="entry name" value="SULFOQUINOVOSYL TRANSFERASE SQD2"/>
    <property type="match status" value="1"/>
</dbReference>
<evidence type="ECO:0000313" key="3">
    <source>
        <dbReference type="EMBL" id="PWK50882.1"/>
    </source>
</evidence>
<dbReference type="CDD" id="cd03794">
    <property type="entry name" value="GT4_WbuB-like"/>
    <property type="match status" value="1"/>
</dbReference>
<dbReference type="GO" id="GO:0016758">
    <property type="term" value="F:hexosyltransferase activity"/>
    <property type="evidence" value="ECO:0007669"/>
    <property type="project" value="TreeGrafter"/>
</dbReference>
<dbReference type="InterPro" id="IPR050194">
    <property type="entry name" value="Glycosyltransferase_grp1"/>
</dbReference>
<comment type="caution">
    <text evidence="3">The sequence shown here is derived from an EMBL/GenBank/DDBJ whole genome shotgun (WGS) entry which is preliminary data.</text>
</comment>
<dbReference type="Pfam" id="PF00534">
    <property type="entry name" value="Glycos_transf_1"/>
    <property type="match status" value="1"/>
</dbReference>
<evidence type="ECO:0000313" key="4">
    <source>
        <dbReference type="Proteomes" id="UP000245790"/>
    </source>
</evidence>
<dbReference type="EMBL" id="QGGU01000006">
    <property type="protein sequence ID" value="PWK50882.1"/>
    <property type="molecule type" value="Genomic_DNA"/>
</dbReference>
<keyword evidence="4" id="KW-1185">Reference proteome</keyword>
<dbReference type="SUPFAM" id="SSF53756">
    <property type="entry name" value="UDP-Glycosyltransferase/glycogen phosphorylase"/>
    <property type="match status" value="1"/>
</dbReference>
<dbReference type="Proteomes" id="UP000245790">
    <property type="component" value="Unassembled WGS sequence"/>
</dbReference>